<accession>A0A2N5GRX5</accession>
<reference evidence="4 6" key="2">
    <citation type="submission" date="2017-12" db="EMBL/GenBank/DDBJ databases">
        <title>Comparative Functional Genomics of Dry Heat Resistant strains isolated from the Viking Spacecraft.</title>
        <authorList>
            <person name="Seuylemezian A."/>
            <person name="Cooper K."/>
            <person name="Vaishampayan P."/>
        </authorList>
    </citation>
    <scope>NUCLEOTIDE SEQUENCE [LARGE SCALE GENOMIC DNA]</scope>
    <source>
        <strain evidence="4 6">ATCC 29669</strain>
    </source>
</reference>
<feature type="transmembrane region" description="Helical" evidence="1">
    <location>
        <begin position="21"/>
        <end position="41"/>
    </location>
</feature>
<feature type="domain" description="YdbS-like PH" evidence="2">
    <location>
        <begin position="72"/>
        <end position="145"/>
    </location>
</feature>
<dbReference type="InterPro" id="IPR005182">
    <property type="entry name" value="YdbS-like_PH"/>
</dbReference>
<comment type="caution">
    <text evidence="3">The sequence shown here is derived from an EMBL/GenBank/DDBJ whole genome shotgun (WGS) entry which is preliminary data.</text>
</comment>
<dbReference type="Proteomes" id="UP000234951">
    <property type="component" value="Unassembled WGS sequence"/>
</dbReference>
<evidence type="ECO:0000313" key="4">
    <source>
        <dbReference type="EMBL" id="PLR97768.1"/>
    </source>
</evidence>
<dbReference type="EMBL" id="PGVD01000027">
    <property type="protein sequence ID" value="PLR97768.1"/>
    <property type="molecule type" value="Genomic_DNA"/>
</dbReference>
<dbReference type="Proteomes" id="UP000235114">
    <property type="component" value="Unassembled WGS sequence"/>
</dbReference>
<dbReference type="PANTHER" id="PTHR34473:SF2">
    <property type="entry name" value="UPF0699 TRANSMEMBRANE PROTEIN YDBT"/>
    <property type="match status" value="1"/>
</dbReference>
<name>A0A2N5GRX5_9BACI</name>
<evidence type="ECO:0000313" key="3">
    <source>
        <dbReference type="EMBL" id="PLR86297.1"/>
    </source>
</evidence>
<organism evidence="3 5">
    <name type="scientific">Bacillus canaveralius</name>
    <dbReference type="NCBI Taxonomy" id="1403243"/>
    <lineage>
        <taxon>Bacteria</taxon>
        <taxon>Bacillati</taxon>
        <taxon>Bacillota</taxon>
        <taxon>Bacilli</taxon>
        <taxon>Bacillales</taxon>
        <taxon>Bacillaceae</taxon>
        <taxon>Bacillus</taxon>
    </lineage>
</organism>
<gene>
    <name evidence="3" type="ORF">CU635_01460</name>
    <name evidence="4" type="ORF">CVD25_09800</name>
</gene>
<protein>
    <recommendedName>
        <fullName evidence="2">YdbS-like PH domain-containing protein</fullName>
    </recommendedName>
</protein>
<proteinExistence type="predicted"/>
<dbReference type="Pfam" id="PF03703">
    <property type="entry name" value="bPH_2"/>
    <property type="match status" value="1"/>
</dbReference>
<sequence length="159" mass="18211">MIMEPQTRISERALKVWRISGTIQSVIIGLVGAALIILSIVFSWPSWIIGLTVVIMLGYSYLYVYLFPSLRWKRWRYEVREQEIELQQGIFIIKRTLVPMIRVQHVDTRQGPLLRKYSLATVAISTAATVHEIPAVDVAEADELRVFISKLARVADEDV</sequence>
<keyword evidence="6" id="KW-1185">Reference proteome</keyword>
<feature type="transmembrane region" description="Helical" evidence="1">
    <location>
        <begin position="47"/>
        <end position="67"/>
    </location>
</feature>
<reference evidence="3 5" key="1">
    <citation type="submission" date="2017-11" db="EMBL/GenBank/DDBJ databases">
        <title>Comparitive Functional Genomics of Dry Heat Resistant strains isolated from the Viking Spacecraft.</title>
        <authorList>
            <person name="Seuylemezian A."/>
            <person name="Cooper K."/>
            <person name="Vaishampayan P."/>
        </authorList>
    </citation>
    <scope>NUCLEOTIDE SEQUENCE [LARGE SCALE GENOMIC DNA]</scope>
    <source>
        <strain evidence="3 5">M4.6</strain>
    </source>
</reference>
<dbReference type="EMBL" id="PGVA01000003">
    <property type="protein sequence ID" value="PLR86297.1"/>
    <property type="molecule type" value="Genomic_DNA"/>
</dbReference>
<evidence type="ECO:0000256" key="1">
    <source>
        <dbReference type="SAM" id="Phobius"/>
    </source>
</evidence>
<keyword evidence="1" id="KW-1133">Transmembrane helix</keyword>
<evidence type="ECO:0000313" key="6">
    <source>
        <dbReference type="Proteomes" id="UP000235114"/>
    </source>
</evidence>
<dbReference type="OrthoDB" id="1750577at2"/>
<keyword evidence="1" id="KW-0472">Membrane</keyword>
<evidence type="ECO:0000259" key="2">
    <source>
        <dbReference type="Pfam" id="PF03703"/>
    </source>
</evidence>
<dbReference type="PANTHER" id="PTHR34473">
    <property type="entry name" value="UPF0699 TRANSMEMBRANE PROTEIN YDBS"/>
    <property type="match status" value="1"/>
</dbReference>
<dbReference type="AlphaFoldDB" id="A0A2N5GRX5"/>
<evidence type="ECO:0000313" key="5">
    <source>
        <dbReference type="Proteomes" id="UP000234951"/>
    </source>
</evidence>
<dbReference type="RefSeq" id="WP_101575392.1">
    <property type="nucleotide sequence ID" value="NZ_PGVA01000003.1"/>
</dbReference>
<keyword evidence="1" id="KW-0812">Transmembrane</keyword>